<evidence type="ECO:0000313" key="8">
    <source>
        <dbReference type="EMBL" id="SDK66940.1"/>
    </source>
</evidence>
<dbReference type="Pfam" id="PF05140">
    <property type="entry name" value="ResB"/>
    <property type="match status" value="1"/>
</dbReference>
<dbReference type="Proteomes" id="UP000198629">
    <property type="component" value="Unassembled WGS sequence"/>
</dbReference>
<comment type="subcellular location">
    <subcellularLocation>
        <location evidence="1">Membrane</location>
        <topology evidence="1">Multi-pass membrane protein</topology>
    </subcellularLocation>
</comment>
<dbReference type="GO" id="GO:0016020">
    <property type="term" value="C:membrane"/>
    <property type="evidence" value="ECO:0007669"/>
    <property type="project" value="UniProtKB-SubCell"/>
</dbReference>
<keyword evidence="3" id="KW-0201">Cytochrome c-type biogenesis</keyword>
<feature type="domain" description="ResB-like" evidence="7">
    <location>
        <begin position="19"/>
        <end position="640"/>
    </location>
</feature>
<keyword evidence="4 6" id="KW-1133">Transmembrane helix</keyword>
<keyword evidence="5 6" id="KW-0472">Membrane</keyword>
<dbReference type="AlphaFoldDB" id="A0A1G9DT08"/>
<proteinExistence type="predicted"/>
<dbReference type="InterPro" id="IPR023494">
    <property type="entry name" value="Cyt_c_bgen_Ccs1/CcsB/ResB"/>
</dbReference>
<sequence length="657" mass="74822">MLKVSVPLSQRVYELLSSMRFAVSLLTLLGIASIIGTVLKQNEPYQNYIVKFGQFWFELFETLGLLDVYHSAWFLVILLFLVISTTLCVIRNSPVMLKEWKTYKEHVTEKSLRLFSHQASLAVNQPAAATQARLADFLSAERYMFKSRQQDNGDVLISAKLGTHQRLGYIFTHAAIVVICFGGLLDGNLPFKVQELSGIKKIETRDIPSRKVPEESRLGANNLSFRANMTLPEGERDNVAFVRVRDGYLVQELPFTVALRDFRIEHYPTGMPKSFESDITITDPELSKPIEATVRVNHPYIYKGIAIYQSDFQDGGSQLKFKLWDLSGSQDGFDVDGVVMQKGALGEGDHKMTVEFNEFRQFNILNLSIDGKGKPHNVGPNTTLKLRNASGQAREYINYMQPLQLDGRAYFVSGMRETVQEEFKYLRIPADDEMEITGFMALRQTLRNDQSIRQIASEIAKQMPGDNAPLKAQFEQSLQQLMQTFKRGGYSELSKIIESAVPEAQRDQAAQTYLKLLNTTAMQAYQMSRAQRHLPPAPQDQATAVFIQDSLNAMNDLFFYGTPYYFQLKDYTLKQASGFQLTRSPGQFWVYLGSVMLVLGIFAMFYIRERRVWILIKPVRQEVLLAMSSNRKNMDLDQDFARMQQQLTTLLQTGQAD</sequence>
<reference evidence="9" key="1">
    <citation type="submission" date="2016-10" db="EMBL/GenBank/DDBJ databases">
        <authorList>
            <person name="Varghese N."/>
            <person name="Submissions S."/>
        </authorList>
    </citation>
    <scope>NUCLEOTIDE SEQUENCE [LARGE SCALE GENOMIC DNA]</scope>
    <source>
        <strain evidence="9">CBMB127</strain>
    </source>
</reference>
<accession>A0A1G9DT08</accession>
<feature type="transmembrane region" description="Helical" evidence="6">
    <location>
        <begin position="72"/>
        <end position="90"/>
    </location>
</feature>
<keyword evidence="2 6" id="KW-0812">Transmembrane</keyword>
<gene>
    <name evidence="8" type="ORF">SAMN05192566_1956</name>
</gene>
<dbReference type="STRING" id="492660.SAMN05192566_1956"/>
<evidence type="ECO:0000256" key="5">
    <source>
        <dbReference type="ARBA" id="ARBA00023136"/>
    </source>
</evidence>
<keyword evidence="9" id="KW-1185">Reference proteome</keyword>
<feature type="transmembrane region" description="Helical" evidence="6">
    <location>
        <begin position="167"/>
        <end position="185"/>
    </location>
</feature>
<dbReference type="EMBL" id="FNFX01000004">
    <property type="protein sequence ID" value="SDK66940.1"/>
    <property type="molecule type" value="Genomic_DNA"/>
</dbReference>
<evidence type="ECO:0000256" key="6">
    <source>
        <dbReference type="SAM" id="Phobius"/>
    </source>
</evidence>
<feature type="transmembrane region" description="Helical" evidence="6">
    <location>
        <begin position="588"/>
        <end position="607"/>
    </location>
</feature>
<organism evidence="8 9">
    <name type="scientific">Methylophilus rhizosphaerae</name>
    <dbReference type="NCBI Taxonomy" id="492660"/>
    <lineage>
        <taxon>Bacteria</taxon>
        <taxon>Pseudomonadati</taxon>
        <taxon>Pseudomonadota</taxon>
        <taxon>Betaproteobacteria</taxon>
        <taxon>Nitrosomonadales</taxon>
        <taxon>Methylophilaceae</taxon>
        <taxon>Methylophilus</taxon>
    </lineage>
</organism>
<evidence type="ECO:0000313" key="9">
    <source>
        <dbReference type="Proteomes" id="UP000198629"/>
    </source>
</evidence>
<dbReference type="InterPro" id="IPR007816">
    <property type="entry name" value="ResB-like_domain"/>
</dbReference>
<evidence type="ECO:0000259" key="7">
    <source>
        <dbReference type="Pfam" id="PF05140"/>
    </source>
</evidence>
<feature type="transmembrane region" description="Helical" evidence="6">
    <location>
        <begin position="21"/>
        <end position="39"/>
    </location>
</feature>
<dbReference type="GO" id="GO:0017004">
    <property type="term" value="P:cytochrome complex assembly"/>
    <property type="evidence" value="ECO:0007669"/>
    <property type="project" value="UniProtKB-KW"/>
</dbReference>
<evidence type="ECO:0000256" key="2">
    <source>
        <dbReference type="ARBA" id="ARBA00022692"/>
    </source>
</evidence>
<dbReference type="PANTHER" id="PTHR31566">
    <property type="entry name" value="CYTOCHROME C BIOGENESIS PROTEIN CCS1, CHLOROPLASTIC"/>
    <property type="match status" value="1"/>
</dbReference>
<evidence type="ECO:0000256" key="1">
    <source>
        <dbReference type="ARBA" id="ARBA00004141"/>
    </source>
</evidence>
<evidence type="ECO:0000256" key="4">
    <source>
        <dbReference type="ARBA" id="ARBA00022989"/>
    </source>
</evidence>
<protein>
    <submittedName>
        <fullName evidence="8">Cytochrome c biogenesis protein</fullName>
    </submittedName>
</protein>
<evidence type="ECO:0000256" key="3">
    <source>
        <dbReference type="ARBA" id="ARBA00022748"/>
    </source>
</evidence>
<dbReference type="PANTHER" id="PTHR31566:SF0">
    <property type="entry name" value="CYTOCHROME C BIOGENESIS PROTEIN CCS1, CHLOROPLASTIC"/>
    <property type="match status" value="1"/>
</dbReference>
<name>A0A1G9DT08_9PROT</name>